<dbReference type="PANTHER" id="PTHR43101">
    <property type="entry name" value="BETA-FRUCTOSIDASE"/>
    <property type="match status" value="1"/>
</dbReference>
<name>A0ABV7ZLR1_9CORY</name>
<keyword evidence="3" id="KW-0378">Hydrolase</keyword>
<dbReference type="SUPFAM" id="SSF49899">
    <property type="entry name" value="Concanavalin A-like lectins/glucanases"/>
    <property type="match status" value="1"/>
</dbReference>
<feature type="region of interest" description="Disordered" evidence="5">
    <location>
        <begin position="486"/>
        <end position="533"/>
    </location>
</feature>
<feature type="compositionally biased region" description="Low complexity" evidence="5">
    <location>
        <begin position="358"/>
        <end position="402"/>
    </location>
</feature>
<dbReference type="Proteomes" id="UP001595751">
    <property type="component" value="Unassembled WGS sequence"/>
</dbReference>
<dbReference type="PANTHER" id="PTHR43101:SF1">
    <property type="entry name" value="BETA-FRUCTOSIDASE"/>
    <property type="match status" value="1"/>
</dbReference>
<evidence type="ECO:0000256" key="4">
    <source>
        <dbReference type="ARBA" id="ARBA00023295"/>
    </source>
</evidence>
<dbReference type="InterPro" id="IPR001362">
    <property type="entry name" value="Glyco_hydro_32"/>
</dbReference>
<comment type="similarity">
    <text evidence="1">Belongs to the glycosyl hydrolase 32 family.</text>
</comment>
<feature type="domain" description="Glycosyl hydrolase family 32 N-terminal" evidence="6">
    <location>
        <begin position="12"/>
        <end position="104"/>
    </location>
</feature>
<dbReference type="InterPro" id="IPR013320">
    <property type="entry name" value="ConA-like_dom_sf"/>
</dbReference>
<reference evidence="8" key="1">
    <citation type="journal article" date="2019" name="Int. J. Syst. Evol. Microbiol.">
        <title>The Global Catalogue of Microorganisms (GCM) 10K type strain sequencing project: providing services to taxonomists for standard genome sequencing and annotation.</title>
        <authorList>
            <consortium name="The Broad Institute Genomics Platform"/>
            <consortium name="The Broad Institute Genome Sequencing Center for Infectious Disease"/>
            <person name="Wu L."/>
            <person name="Ma J."/>
        </authorList>
    </citation>
    <scope>NUCLEOTIDE SEQUENCE [LARGE SCALE GENOMIC DNA]</scope>
    <source>
        <strain evidence="8">CCUG 53252</strain>
    </source>
</reference>
<dbReference type="InterPro" id="IPR051214">
    <property type="entry name" value="GH32_Enzymes"/>
</dbReference>
<dbReference type="RefSeq" id="WP_290292192.1">
    <property type="nucleotide sequence ID" value="NZ_CP047211.1"/>
</dbReference>
<feature type="domain" description="Glycosyl hydrolase family 32 N-terminal" evidence="6">
    <location>
        <begin position="188"/>
        <end position="355"/>
    </location>
</feature>
<dbReference type="Gene3D" id="2.115.10.20">
    <property type="entry name" value="Glycosyl hydrolase domain, family 43"/>
    <property type="match status" value="1"/>
</dbReference>
<dbReference type="EMBL" id="JBHRZN010000001">
    <property type="protein sequence ID" value="MFC3848674.1"/>
    <property type="molecule type" value="Genomic_DNA"/>
</dbReference>
<organism evidence="7 8">
    <name type="scientific">Corynebacterium hansenii</name>
    <dbReference type="NCBI Taxonomy" id="394964"/>
    <lineage>
        <taxon>Bacteria</taxon>
        <taxon>Bacillati</taxon>
        <taxon>Actinomycetota</taxon>
        <taxon>Actinomycetes</taxon>
        <taxon>Mycobacteriales</taxon>
        <taxon>Corynebacteriaceae</taxon>
        <taxon>Corynebacterium</taxon>
    </lineage>
</organism>
<protein>
    <recommendedName>
        <fullName evidence="2">beta-fructofuranosidase</fullName>
        <ecNumber evidence="2">3.2.1.26</ecNumber>
    </recommendedName>
</protein>
<dbReference type="InterPro" id="IPR018053">
    <property type="entry name" value="Glyco_hydro_32_AS"/>
</dbReference>
<dbReference type="CDD" id="cd18623">
    <property type="entry name" value="GH32_ScrB-like"/>
    <property type="match status" value="1"/>
</dbReference>
<feature type="compositionally biased region" description="Polar residues" evidence="5">
    <location>
        <begin position="510"/>
        <end position="533"/>
    </location>
</feature>
<proteinExistence type="inferred from homology"/>
<accession>A0ABV7ZLR1</accession>
<dbReference type="InterPro" id="IPR013148">
    <property type="entry name" value="Glyco_hydro_32_N"/>
</dbReference>
<dbReference type="SUPFAM" id="SSF75005">
    <property type="entry name" value="Arabinanase/levansucrase/invertase"/>
    <property type="match status" value="1"/>
</dbReference>
<keyword evidence="8" id="KW-1185">Reference proteome</keyword>
<feature type="region of interest" description="Disordered" evidence="5">
    <location>
        <begin position="103"/>
        <end position="143"/>
    </location>
</feature>
<comment type="caution">
    <text evidence="7">The sequence shown here is derived from an EMBL/GenBank/DDBJ whole genome shotgun (WGS) entry which is preliminary data.</text>
</comment>
<feature type="compositionally biased region" description="Gly residues" evidence="5">
    <location>
        <begin position="110"/>
        <end position="125"/>
    </location>
</feature>
<dbReference type="EC" id="3.2.1.26" evidence="2"/>
<dbReference type="InterPro" id="IPR023296">
    <property type="entry name" value="Glyco_hydro_beta-prop_sf"/>
</dbReference>
<evidence type="ECO:0000256" key="1">
    <source>
        <dbReference type="ARBA" id="ARBA00009902"/>
    </source>
</evidence>
<evidence type="ECO:0000259" key="6">
    <source>
        <dbReference type="Pfam" id="PF00251"/>
    </source>
</evidence>
<dbReference type="Pfam" id="PF00251">
    <property type="entry name" value="Glyco_hydro_32N"/>
    <property type="match status" value="2"/>
</dbReference>
<feature type="region of interest" description="Disordered" evidence="5">
    <location>
        <begin position="355"/>
        <end position="416"/>
    </location>
</feature>
<evidence type="ECO:0000256" key="3">
    <source>
        <dbReference type="ARBA" id="ARBA00022801"/>
    </source>
</evidence>
<evidence type="ECO:0000313" key="8">
    <source>
        <dbReference type="Proteomes" id="UP001595751"/>
    </source>
</evidence>
<dbReference type="PROSITE" id="PS00609">
    <property type="entry name" value="GLYCOSYL_HYDROL_F32"/>
    <property type="match status" value="1"/>
</dbReference>
<sequence length="628" mass="66072">MAANRTHRPAFHLTPERGRLNDPNGLVRLDGVWHVFYQLDPGFPRAPRRTGWGYATSEDLLTWRHRPQALHPDDDYDADGCYSGGAVPPQEPGGPVELFYTGNLPAPEEYGGGGVTGASGVGGDAGEARDAGDTGSTEEIDDAAGDVRAALAADRLREEFPDGLPVGHVWGATQNLATADVLPDGSLAEPVKHPGNPLIPGPPPGITAHYRDPIVTEDPDHPGVWRMILGARTDDDRGTAIVHFSRDRRRWDAGRELLIDGPSPGGYMWECPNLLRMTDAATGEDADVLVLSPQGIRADSGDPLRNRYQCGYVVGHVEAPESSAAPLVFRVTTPFTEFDHGFEFYAPQIFADGDDGDSGNSAASMLGSSGPDNSAGSSSSSPTGPGAAESSDKSAASMSSPSGPVMLGWMGMPEEDDHPSVAAEGWVHCLTFARELALHDGRLLQSLILPPGEELPEVGDGHIGGVFRVRLEGDGIVELYDADRLADSPDTSKSANHGLAENDNRAADSRGTSNSTPHGTVEGTTCDNTGETPLVTVSLTGDRVTVTRSDAAAPNHFGDERATTLRPTEATNGTGAAGGHRLDVVVDRSAIEIIADDGAGVFSLRAFTGGGGGWAVRRRSCHSVNTPE</sequence>
<evidence type="ECO:0000313" key="7">
    <source>
        <dbReference type="EMBL" id="MFC3848674.1"/>
    </source>
</evidence>
<gene>
    <name evidence="7" type="ORF">ACFORJ_00625</name>
</gene>
<evidence type="ECO:0000256" key="2">
    <source>
        <dbReference type="ARBA" id="ARBA00012758"/>
    </source>
</evidence>
<evidence type="ECO:0000256" key="5">
    <source>
        <dbReference type="SAM" id="MobiDB-lite"/>
    </source>
</evidence>
<keyword evidence="4" id="KW-0326">Glycosidase</keyword>
<dbReference type="SMART" id="SM00640">
    <property type="entry name" value="Glyco_32"/>
    <property type="match status" value="1"/>
</dbReference>